<reference evidence="1 2" key="1">
    <citation type="submission" date="2016-06" db="EMBL/GenBank/DDBJ databases">
        <authorList>
            <person name="Kjaerup R.B."/>
            <person name="Dalgaard T.S."/>
            <person name="Juul-Madsen H.R."/>
        </authorList>
    </citation>
    <scope>NUCLEOTIDE SEQUENCE [LARGE SCALE GENOMIC DNA]</scope>
    <source>
        <strain evidence="1 2">1199456.5</strain>
    </source>
</reference>
<sequence>MTFAGTARLVGAVPNERWFAVGDVELYQMRPPLCGYHVIAAERSMWAMRAQAIYPDGRIEPPEPDDPVSTDFYGVAGEGLDIDRSVKLPGSADGRNVARALASIGYTVY</sequence>
<name>A0A1A0N041_MYCMU</name>
<dbReference type="Proteomes" id="UP000093962">
    <property type="component" value="Unassembled WGS sequence"/>
</dbReference>
<gene>
    <name evidence="1" type="ORF">A5642_11180</name>
</gene>
<dbReference type="RefSeq" id="WP_064857678.1">
    <property type="nucleotide sequence ID" value="NZ_LZSF01000037.1"/>
</dbReference>
<accession>A0A1A0N041</accession>
<dbReference type="EMBL" id="LZSF01000037">
    <property type="protein sequence ID" value="OBA91134.1"/>
    <property type="molecule type" value="Genomic_DNA"/>
</dbReference>
<comment type="caution">
    <text evidence="1">The sequence shown here is derived from an EMBL/GenBank/DDBJ whole genome shotgun (WGS) entry which is preliminary data.</text>
</comment>
<evidence type="ECO:0000313" key="2">
    <source>
        <dbReference type="Proteomes" id="UP000093962"/>
    </source>
</evidence>
<protein>
    <submittedName>
        <fullName evidence="1">Uncharacterized protein</fullName>
    </submittedName>
</protein>
<proteinExistence type="predicted"/>
<dbReference type="OrthoDB" id="4734380at2"/>
<organism evidence="1 2">
    <name type="scientific">Mycolicibacterium mucogenicum</name>
    <name type="common">Mycobacterium mucogenicum</name>
    <dbReference type="NCBI Taxonomy" id="56689"/>
    <lineage>
        <taxon>Bacteria</taxon>
        <taxon>Bacillati</taxon>
        <taxon>Actinomycetota</taxon>
        <taxon>Actinomycetes</taxon>
        <taxon>Mycobacteriales</taxon>
        <taxon>Mycobacteriaceae</taxon>
        <taxon>Mycolicibacterium</taxon>
    </lineage>
</organism>
<dbReference type="AlphaFoldDB" id="A0A1A0N041"/>
<evidence type="ECO:0000313" key="1">
    <source>
        <dbReference type="EMBL" id="OBA91134.1"/>
    </source>
</evidence>